<keyword evidence="3 6" id="KW-0274">FAD</keyword>
<proteinExistence type="inferred from homology"/>
<comment type="similarity">
    <text evidence="6">Belongs to the protoporphyrinogen/coproporphyrinogen oxidase family. Coproporphyrinogen III oxidase subfamily.</text>
</comment>
<feature type="domain" description="Amine oxidase" evidence="7">
    <location>
        <begin position="11"/>
        <end position="465"/>
    </location>
</feature>
<evidence type="ECO:0000256" key="3">
    <source>
        <dbReference type="ARBA" id="ARBA00022827"/>
    </source>
</evidence>
<comment type="subcellular location">
    <subcellularLocation>
        <location evidence="6">Cytoplasm</location>
    </subcellularLocation>
</comment>
<dbReference type="InterPro" id="IPR004572">
    <property type="entry name" value="Protoporphyrinogen_oxidase"/>
</dbReference>
<dbReference type="Pfam" id="PF01593">
    <property type="entry name" value="Amino_oxidase"/>
    <property type="match status" value="1"/>
</dbReference>
<dbReference type="AlphaFoldDB" id="I4EFF4"/>
<reference evidence="8 9" key="1">
    <citation type="journal article" date="2012" name="ISME J.">
        <title>Nitrification expanded: discovery, physiology and genomics of a nitrite-oxidizing bacterium from the phylum Chloroflexi.</title>
        <authorList>
            <person name="Sorokin D.Y."/>
            <person name="Lucker S."/>
            <person name="Vejmelkova D."/>
            <person name="Kostrikina N.A."/>
            <person name="Kleerebezem R."/>
            <person name="Rijpstra W.I."/>
            <person name="Damste J.S."/>
            <person name="Le Paslier D."/>
            <person name="Muyzer G."/>
            <person name="Wagner M."/>
            <person name="van Loosdrecht M.C."/>
            <person name="Daims H."/>
        </authorList>
    </citation>
    <scope>NUCLEOTIDE SEQUENCE [LARGE SCALE GENOMIC DNA]</scope>
    <source>
        <strain evidence="9">none</strain>
    </source>
</reference>
<dbReference type="Gene3D" id="3.90.660.20">
    <property type="entry name" value="Protoporphyrinogen oxidase, mitochondrial, domain 2"/>
    <property type="match status" value="1"/>
</dbReference>
<dbReference type="OrthoDB" id="9805195at2"/>
<comment type="catalytic activity">
    <reaction evidence="6">
        <text>coproporphyrinogen III + 3 O2 = coproporphyrin III + 3 H2O2</text>
        <dbReference type="Rhea" id="RHEA:43436"/>
        <dbReference type="ChEBI" id="CHEBI:15379"/>
        <dbReference type="ChEBI" id="CHEBI:16240"/>
        <dbReference type="ChEBI" id="CHEBI:57309"/>
        <dbReference type="ChEBI" id="CHEBI:131725"/>
        <dbReference type="EC" id="1.3.3.15"/>
    </reaction>
</comment>
<comment type="cofactor">
    <cofactor evidence="1 6">
        <name>FAD</name>
        <dbReference type="ChEBI" id="CHEBI:57692"/>
    </cofactor>
</comment>
<dbReference type="InterPro" id="IPR036188">
    <property type="entry name" value="FAD/NAD-bd_sf"/>
</dbReference>
<dbReference type="EC" id="1.3.3.15" evidence="6"/>
<keyword evidence="5 6" id="KW-0350">Heme biosynthesis</keyword>
<dbReference type="Gene3D" id="3.50.50.60">
    <property type="entry name" value="FAD/NAD(P)-binding domain"/>
    <property type="match status" value="1"/>
</dbReference>
<evidence type="ECO:0000256" key="5">
    <source>
        <dbReference type="ARBA" id="ARBA00023133"/>
    </source>
</evidence>
<accession>I4EFF4</accession>
<dbReference type="SUPFAM" id="SSF51905">
    <property type="entry name" value="FAD/NAD(P)-binding domain"/>
    <property type="match status" value="1"/>
</dbReference>
<keyword evidence="4 6" id="KW-0560">Oxidoreductase</keyword>
<evidence type="ECO:0000259" key="7">
    <source>
        <dbReference type="Pfam" id="PF01593"/>
    </source>
</evidence>
<dbReference type="Gene3D" id="1.10.3110.10">
    <property type="entry name" value="protoporphyrinogen ix oxidase, domain 3"/>
    <property type="match status" value="1"/>
</dbReference>
<comment type="function">
    <text evidence="6">Involved in coproporphyrin-dependent heme b biosynthesis. Catalyzes the oxidation of coproporphyrinogen III to coproporphyrin III.</text>
</comment>
<dbReference type="SUPFAM" id="SSF54373">
    <property type="entry name" value="FAD-linked reductases, C-terminal domain"/>
    <property type="match status" value="1"/>
</dbReference>
<evidence type="ECO:0000256" key="2">
    <source>
        <dbReference type="ARBA" id="ARBA00022630"/>
    </source>
</evidence>
<dbReference type="GO" id="GO:0006783">
    <property type="term" value="P:heme biosynthetic process"/>
    <property type="evidence" value="ECO:0007669"/>
    <property type="project" value="UniProtKB-UniRule"/>
</dbReference>
<keyword evidence="9" id="KW-1185">Reference proteome</keyword>
<comment type="pathway">
    <text evidence="6">Porphyrin-containing compound metabolism; protoheme biosynthesis.</text>
</comment>
<evidence type="ECO:0000256" key="4">
    <source>
        <dbReference type="ARBA" id="ARBA00023002"/>
    </source>
</evidence>
<gene>
    <name evidence="8" type="ORF">NITHO_2280009</name>
</gene>
<evidence type="ECO:0000313" key="9">
    <source>
        <dbReference type="Proteomes" id="UP000004221"/>
    </source>
</evidence>
<dbReference type="GO" id="GO:0004729">
    <property type="term" value="F:oxygen-dependent protoporphyrinogen oxidase activity"/>
    <property type="evidence" value="ECO:0007669"/>
    <property type="project" value="UniProtKB-UniRule"/>
</dbReference>
<dbReference type="GO" id="GO:0005737">
    <property type="term" value="C:cytoplasm"/>
    <property type="evidence" value="ECO:0007669"/>
    <property type="project" value="UniProtKB-SubCell"/>
</dbReference>
<dbReference type="InterPro" id="IPR002937">
    <property type="entry name" value="Amino_oxidase"/>
</dbReference>
<dbReference type="PANTHER" id="PTHR42923">
    <property type="entry name" value="PROTOPORPHYRINOGEN OXIDASE"/>
    <property type="match status" value="1"/>
</dbReference>
<sequence>MAHAVIAGGGISGLTAAYRLRRLARESGLDLRITLVEADTRLGGKILTERVDDLIIEAGPDSILSQKLPAIHLCQELGIADRLVGTKEGGGGTYILREGRLEPLPEGITMLVPTKLRPLIGSRLLSTRAKLRMGLDVLIPPLQSGDDESVAAFVTRRLGREAFERMAQPLLSGIYAGDAGKLSLAATFPRLRQIEREHGSLVRGMLAQRRQRRTASGSAQRYTPFVSLRGGIGELVDVLTAQLEDVDIRLGTAVNGIEQRTSGGYRVRLSDGETLETDVLLLATPADVSGNLLAPVRPDLAALLQQIPYVSSATITLAYRQSEVGKLGAGRGFVIPRVENRELTAVTWASSKFPYRAPEGLMLLRTFVGRAGRESAVDLPDDLILRLVREELREILGLTAQPVLSRIYRWHQALPQYVLGHLDRLAEIDRELADLPGLFLLGAAYRGVGIPDCIQSGNQAAERALALLKAQSSETSHTA</sequence>
<dbReference type="NCBIfam" id="TIGR00562">
    <property type="entry name" value="proto_IX_ox"/>
    <property type="match status" value="1"/>
</dbReference>
<evidence type="ECO:0000256" key="1">
    <source>
        <dbReference type="ARBA" id="ARBA00001974"/>
    </source>
</evidence>
<dbReference type="RefSeq" id="WP_008476560.1">
    <property type="nucleotide sequence ID" value="NZ_CAGS01000144.1"/>
</dbReference>
<name>I4EFF4_9BACT</name>
<protein>
    <recommendedName>
        <fullName evidence="6">Coproporphyrinogen III oxidase</fullName>
        <ecNumber evidence="6">1.3.3.15</ecNumber>
    </recommendedName>
</protein>
<organism evidence="8 9">
    <name type="scientific">Nitrolancea hollandica Lb</name>
    <dbReference type="NCBI Taxonomy" id="1129897"/>
    <lineage>
        <taxon>Bacteria</taxon>
        <taxon>Pseudomonadati</taxon>
        <taxon>Thermomicrobiota</taxon>
        <taxon>Thermomicrobia</taxon>
        <taxon>Sphaerobacterales</taxon>
        <taxon>Sphaerobacterineae</taxon>
        <taxon>Sphaerobacteraceae</taxon>
        <taxon>Nitrolancea</taxon>
    </lineage>
</organism>
<dbReference type="UniPathway" id="UPA00252"/>
<dbReference type="PANTHER" id="PTHR42923:SF3">
    <property type="entry name" value="PROTOPORPHYRINOGEN OXIDASE"/>
    <property type="match status" value="1"/>
</dbReference>
<dbReference type="EMBL" id="CAGS01000144">
    <property type="protein sequence ID" value="CCF83416.1"/>
    <property type="molecule type" value="Genomic_DNA"/>
</dbReference>
<keyword evidence="6" id="KW-0963">Cytoplasm</keyword>
<keyword evidence="2 6" id="KW-0285">Flavoprotein</keyword>
<dbReference type="Proteomes" id="UP000004221">
    <property type="component" value="Unassembled WGS sequence"/>
</dbReference>
<dbReference type="SMR" id="I4EFF4"/>
<evidence type="ECO:0000313" key="8">
    <source>
        <dbReference type="EMBL" id="CCF83416.1"/>
    </source>
</evidence>
<comment type="caution">
    <text evidence="8">The sequence shown here is derived from an EMBL/GenBank/DDBJ whole genome shotgun (WGS) entry which is preliminary data.</text>
</comment>
<dbReference type="InterPro" id="IPR050464">
    <property type="entry name" value="Zeta_carotene_desat/Oxidored"/>
</dbReference>
<evidence type="ECO:0000256" key="6">
    <source>
        <dbReference type="RuleBase" id="RU364052"/>
    </source>
</evidence>